<feature type="region of interest" description="Disordered" evidence="1">
    <location>
        <begin position="1"/>
        <end position="88"/>
    </location>
</feature>
<evidence type="ECO:0000313" key="3">
    <source>
        <dbReference type="Proteomes" id="UP000281406"/>
    </source>
</evidence>
<dbReference type="AlphaFoldDB" id="A0A3N0YQ16"/>
<evidence type="ECO:0000256" key="1">
    <source>
        <dbReference type="SAM" id="MobiDB-lite"/>
    </source>
</evidence>
<proteinExistence type="predicted"/>
<sequence>MLAGRSVPNASAAHTRNPPAPRVSPGMSSIPAGMERTGQNSGEVEAAVPYPQGRVLRNSIPRSAMTKTPGKRSPKRGKLRRPHPARRETSIAFKLHQSFYECLTKDSQNLISPDRVPEMESADKFYSPSLRIWPQKIRQEEVHLRVCDIMTPAVFGRFQNSGSERQVT</sequence>
<dbReference type="Proteomes" id="UP000281406">
    <property type="component" value="Unassembled WGS sequence"/>
</dbReference>
<reference evidence="2 3" key="1">
    <citation type="submission" date="2018-10" db="EMBL/GenBank/DDBJ databases">
        <title>Genome assembly for a Yunnan-Guizhou Plateau 3E fish, Anabarilius grahami (Regan), and its evolutionary and genetic applications.</title>
        <authorList>
            <person name="Jiang W."/>
        </authorList>
    </citation>
    <scope>NUCLEOTIDE SEQUENCE [LARGE SCALE GENOMIC DNA]</scope>
    <source>
        <strain evidence="2">AG-KIZ</strain>
        <tissue evidence="2">Muscle</tissue>
    </source>
</reference>
<keyword evidence="3" id="KW-1185">Reference proteome</keyword>
<accession>A0A3N0YQ16</accession>
<organism evidence="2 3">
    <name type="scientific">Anabarilius grahami</name>
    <name type="common">Kanglang fish</name>
    <name type="synonym">Barilius grahami</name>
    <dbReference type="NCBI Taxonomy" id="495550"/>
    <lineage>
        <taxon>Eukaryota</taxon>
        <taxon>Metazoa</taxon>
        <taxon>Chordata</taxon>
        <taxon>Craniata</taxon>
        <taxon>Vertebrata</taxon>
        <taxon>Euteleostomi</taxon>
        <taxon>Actinopterygii</taxon>
        <taxon>Neopterygii</taxon>
        <taxon>Teleostei</taxon>
        <taxon>Ostariophysi</taxon>
        <taxon>Cypriniformes</taxon>
        <taxon>Xenocyprididae</taxon>
        <taxon>Xenocypridinae</taxon>
        <taxon>Xenocypridinae incertae sedis</taxon>
        <taxon>Anabarilius</taxon>
    </lineage>
</organism>
<name>A0A3N0YQ16_ANAGA</name>
<protein>
    <submittedName>
        <fullName evidence="2">Uncharacterized protein</fullName>
    </submittedName>
</protein>
<feature type="compositionally biased region" description="Basic residues" evidence="1">
    <location>
        <begin position="69"/>
        <end position="84"/>
    </location>
</feature>
<evidence type="ECO:0000313" key="2">
    <source>
        <dbReference type="EMBL" id="ROL48244.1"/>
    </source>
</evidence>
<comment type="caution">
    <text evidence="2">The sequence shown here is derived from an EMBL/GenBank/DDBJ whole genome shotgun (WGS) entry which is preliminary data.</text>
</comment>
<dbReference type="EMBL" id="RJVU01031169">
    <property type="protein sequence ID" value="ROL48244.1"/>
    <property type="molecule type" value="Genomic_DNA"/>
</dbReference>
<gene>
    <name evidence="2" type="ORF">DPX16_5638</name>
</gene>